<sequence>MRLLYKAVAVGAVGAAGITPLAAAAHAAPSPQEHRAGDCSGLLPSALELCSETSYPGAAGYGDAGPATRTWGDWNPDSSYGSAHGTGGSGGQGSGGYGSGGHGSGGHGNGGYGGPGGSGSGFPGGGGPGGSGNGVPGGGTGNGTPGGGAGTPGGGIPGGGTGTPGGGIPGGGTGNGTPGGSVPGGGAGQGNSGGAAGVPGGSGTGGTSGNATGVAGAADTGVVAGELPVTGMSSPLMTTIGFAFIIGGAGVLCLTRLGDRGEESEPTQVPSPRDRGPKTGAARHRSLTAHRRRPSPQPSRRG</sequence>
<evidence type="ECO:0000313" key="3">
    <source>
        <dbReference type="EMBL" id="UWP84337.1"/>
    </source>
</evidence>
<feature type="compositionally biased region" description="Gly residues" evidence="1">
    <location>
        <begin position="84"/>
        <end position="208"/>
    </location>
</feature>
<reference evidence="3" key="2">
    <citation type="submission" date="2022-09" db="EMBL/GenBank/DDBJ databases">
        <title>Biosynthetic gene clusters of Dactylosporangioum fulvum.</title>
        <authorList>
            <person name="Caradec T."/>
        </authorList>
    </citation>
    <scope>NUCLEOTIDE SEQUENCE</scope>
    <source>
        <strain evidence="3">NRRL B-16292</strain>
    </source>
</reference>
<feature type="region of interest" description="Disordered" evidence="1">
    <location>
        <begin position="69"/>
        <end position="212"/>
    </location>
</feature>
<feature type="signal peptide" evidence="2">
    <location>
        <begin position="1"/>
        <end position="27"/>
    </location>
</feature>
<reference evidence="3" key="1">
    <citation type="submission" date="2021-04" db="EMBL/GenBank/DDBJ databases">
        <authorList>
            <person name="Hartkoorn R.C."/>
            <person name="Beaudoing E."/>
            <person name="Hot D."/>
        </authorList>
    </citation>
    <scope>NUCLEOTIDE SEQUENCE</scope>
    <source>
        <strain evidence="3">NRRL B-16292</strain>
    </source>
</reference>
<gene>
    <name evidence="3" type="ORF">Dfulv_08890</name>
</gene>
<keyword evidence="2" id="KW-0732">Signal</keyword>
<proteinExistence type="predicted"/>
<dbReference type="RefSeq" id="WP_259862165.1">
    <property type="nucleotide sequence ID" value="NZ_BAAAST010000032.1"/>
</dbReference>
<accession>A0ABY5W2R0</accession>
<feature type="compositionally biased region" description="Basic residues" evidence="1">
    <location>
        <begin position="281"/>
        <end position="302"/>
    </location>
</feature>
<organism evidence="3 4">
    <name type="scientific">Dactylosporangium fulvum</name>
    <dbReference type="NCBI Taxonomy" id="53359"/>
    <lineage>
        <taxon>Bacteria</taxon>
        <taxon>Bacillati</taxon>
        <taxon>Actinomycetota</taxon>
        <taxon>Actinomycetes</taxon>
        <taxon>Micromonosporales</taxon>
        <taxon>Micromonosporaceae</taxon>
        <taxon>Dactylosporangium</taxon>
    </lineage>
</organism>
<evidence type="ECO:0000313" key="4">
    <source>
        <dbReference type="Proteomes" id="UP001059617"/>
    </source>
</evidence>
<evidence type="ECO:0000256" key="1">
    <source>
        <dbReference type="SAM" id="MobiDB-lite"/>
    </source>
</evidence>
<feature type="chain" id="PRO_5046250564" evidence="2">
    <location>
        <begin position="28"/>
        <end position="302"/>
    </location>
</feature>
<name>A0ABY5W2R0_9ACTN</name>
<evidence type="ECO:0000256" key="2">
    <source>
        <dbReference type="SAM" id="SignalP"/>
    </source>
</evidence>
<protein>
    <submittedName>
        <fullName evidence="3">Uncharacterized protein</fullName>
    </submittedName>
</protein>
<keyword evidence="4" id="KW-1185">Reference proteome</keyword>
<dbReference type="Proteomes" id="UP001059617">
    <property type="component" value="Chromosome"/>
</dbReference>
<feature type="region of interest" description="Disordered" evidence="1">
    <location>
        <begin position="259"/>
        <end position="302"/>
    </location>
</feature>
<dbReference type="EMBL" id="CP073720">
    <property type="protein sequence ID" value="UWP84337.1"/>
    <property type="molecule type" value="Genomic_DNA"/>
</dbReference>